<evidence type="ECO:0000256" key="4">
    <source>
        <dbReference type="ARBA" id="ARBA00023136"/>
    </source>
</evidence>
<keyword evidence="3 6" id="KW-1133">Transmembrane helix</keyword>
<evidence type="ECO:0000313" key="9">
    <source>
        <dbReference type="Proteomes" id="UP001422759"/>
    </source>
</evidence>
<dbReference type="EMBL" id="BAAANT010000021">
    <property type="protein sequence ID" value="GAA2147178.1"/>
    <property type="molecule type" value="Genomic_DNA"/>
</dbReference>
<evidence type="ECO:0000256" key="1">
    <source>
        <dbReference type="ARBA" id="ARBA00004141"/>
    </source>
</evidence>
<organism evidence="8 9">
    <name type="scientific">Kitasatospora kazusensis</name>
    <dbReference type="NCBI Taxonomy" id="407974"/>
    <lineage>
        <taxon>Bacteria</taxon>
        <taxon>Bacillati</taxon>
        <taxon>Actinomycetota</taxon>
        <taxon>Actinomycetes</taxon>
        <taxon>Kitasatosporales</taxon>
        <taxon>Streptomycetaceae</taxon>
        <taxon>Kitasatospora</taxon>
    </lineage>
</organism>
<sequence length="784" mass="81423">MLGHTGEDGQTGMDTEAEDRGQPSRRGAAHPGPARPGGAGTLARLRALGARRGAGGDLVATTVRRAVRVALAASAGFYLGLYGLHQPVVALYALFGPVALAGLSRIPGSGRQRAATILRVLPAGWLLVTAGTLLAVTTWAAVAGMLVIGFVLALAAVAGPRPGGASPGLQLLYILPCFPPYAPQELGERLGGATLGVALLALAEALLLPDRPATGYRELLAKAVALAGRCAAESARHGRPLSAELRDRSSAAGQTLRLSGLPPAERPAGPGRRDRALSHAGGAARRLLMCLHDFPGVPADPGPGLARNTQAVLERVGDATTRAAAALRGGPPPDPAALEAATAEFTRRRALLAETAPGGLPTAVLARQAALVETAEAALTLVRAVAVATDGPLLSAELRAGSFWYSGLSARRLWWRRFTGHLSPRSVYFQNAVRISVGLAAARAVAGAVALPHGFWVMLAALTLTRTTAVQTRRTVRQALTGTLVGALAAAGLLAAIGENTGVYAAVLPFVMLATFCLGPTLGVGWAQALFTLTVATAFAQLAPTTWQLAEVRLLDVLTGSMIGLLCGLLAWPRGAQEELRRDISLVLDTVAATITSTASVVVNGPTDGPPPDRSVLHALTLAESAYAQFQSEPPDGRTDHPDWQAALISGHHALHGAQRLLHHRESPGTPAPGPRSGAWLVGYADGVAREYVLLADRLAHRPGRSDRTDWTDWTDWTRPDRTRADRTRADRRPVADAPPYADSRPDTPPAGLPLLFDAGSWLSGLAADLARIAPAAARPGPSG</sequence>
<evidence type="ECO:0000256" key="3">
    <source>
        <dbReference type="ARBA" id="ARBA00022989"/>
    </source>
</evidence>
<gene>
    <name evidence="8" type="ORF">GCM10009760_37700</name>
</gene>
<comment type="caution">
    <text evidence="8">The sequence shown here is derived from an EMBL/GenBank/DDBJ whole genome shotgun (WGS) entry which is preliminary data.</text>
</comment>
<evidence type="ECO:0000313" key="8">
    <source>
        <dbReference type="EMBL" id="GAA2147178.1"/>
    </source>
</evidence>
<accession>A0ABN2ZTQ5</accession>
<feature type="transmembrane region" description="Helical" evidence="6">
    <location>
        <begin position="84"/>
        <end position="103"/>
    </location>
</feature>
<evidence type="ECO:0000259" key="7">
    <source>
        <dbReference type="Pfam" id="PF13515"/>
    </source>
</evidence>
<evidence type="ECO:0000256" key="2">
    <source>
        <dbReference type="ARBA" id="ARBA00022692"/>
    </source>
</evidence>
<feature type="domain" description="Integral membrane bound transporter" evidence="7">
    <location>
        <begin position="444"/>
        <end position="567"/>
    </location>
</feature>
<feature type="compositionally biased region" description="Basic and acidic residues" evidence="5">
    <location>
        <begin position="724"/>
        <end position="735"/>
    </location>
</feature>
<feature type="transmembrane region" description="Helical" evidence="6">
    <location>
        <begin position="503"/>
        <end position="522"/>
    </location>
</feature>
<comment type="subcellular location">
    <subcellularLocation>
        <location evidence="1">Membrane</location>
        <topology evidence="1">Multi-pass membrane protein</topology>
    </subcellularLocation>
</comment>
<keyword evidence="4 6" id="KW-0472">Membrane</keyword>
<keyword evidence="9" id="KW-1185">Reference proteome</keyword>
<dbReference type="InterPro" id="IPR049453">
    <property type="entry name" value="Memb_transporter_dom"/>
</dbReference>
<feature type="compositionally biased region" description="Low complexity" evidence="5">
    <location>
        <begin position="260"/>
        <end position="270"/>
    </location>
</feature>
<protein>
    <submittedName>
        <fullName evidence="8">FUSC family protein</fullName>
    </submittedName>
</protein>
<feature type="transmembrane region" description="Helical" evidence="6">
    <location>
        <begin position="479"/>
        <end position="497"/>
    </location>
</feature>
<keyword evidence="2 6" id="KW-0812">Transmembrane</keyword>
<feature type="region of interest" description="Disordered" evidence="5">
    <location>
        <begin position="724"/>
        <end position="752"/>
    </location>
</feature>
<name>A0ABN2ZTQ5_9ACTN</name>
<dbReference type="Proteomes" id="UP001422759">
    <property type="component" value="Unassembled WGS sequence"/>
</dbReference>
<reference evidence="8 9" key="1">
    <citation type="journal article" date="2019" name="Int. J. Syst. Evol. Microbiol.">
        <title>The Global Catalogue of Microorganisms (GCM) 10K type strain sequencing project: providing services to taxonomists for standard genome sequencing and annotation.</title>
        <authorList>
            <consortium name="The Broad Institute Genomics Platform"/>
            <consortium name="The Broad Institute Genome Sequencing Center for Infectious Disease"/>
            <person name="Wu L."/>
            <person name="Ma J."/>
        </authorList>
    </citation>
    <scope>NUCLEOTIDE SEQUENCE [LARGE SCALE GENOMIC DNA]</scope>
    <source>
        <strain evidence="8 9">JCM 14560</strain>
    </source>
</reference>
<feature type="region of interest" description="Disordered" evidence="5">
    <location>
        <begin position="237"/>
        <end position="278"/>
    </location>
</feature>
<feature type="transmembrane region" description="Helical" evidence="6">
    <location>
        <begin position="124"/>
        <end position="157"/>
    </location>
</feature>
<feature type="region of interest" description="Disordered" evidence="5">
    <location>
        <begin position="1"/>
        <end position="40"/>
    </location>
</feature>
<evidence type="ECO:0000256" key="5">
    <source>
        <dbReference type="SAM" id="MobiDB-lite"/>
    </source>
</evidence>
<dbReference type="Pfam" id="PF13515">
    <property type="entry name" value="FUSC_2"/>
    <property type="match status" value="1"/>
</dbReference>
<evidence type="ECO:0000256" key="6">
    <source>
        <dbReference type="SAM" id="Phobius"/>
    </source>
</evidence>
<proteinExistence type="predicted"/>